<dbReference type="PANTHER" id="PTHR48098:SF1">
    <property type="entry name" value="DIACYLGLYCEROL ACYLTRANSFERASE_MYCOLYLTRANSFERASE AG85A"/>
    <property type="match status" value="1"/>
</dbReference>
<sequence length="359" mass="38717">MSLTGTSFWVVLIIVTLLMVIGTMLLWAKIPGPRPVRALTRLVMILLCQLTAISVVAVWMNNSYGLYASWDDLLGTPDNTNTIAMPGPPVARAQFNRSDNGILDTYFHGTHSKLSGQVIVWTPPQYDDPKFRSTRFPVLMLLHGVPGSPQSWLEHGGMPGAFQKMVDAHQAHPFILAMPVINPGSVDTDCSDVPDRKVATWLAADVPELLREKFRTVPGPHGWGVMGFSTGGYCAAKLPLQFPRVFGAGAALDPDPLTGDPSVLPDPALRERNSPTHLVAGSQADVGIFLATSAQDRDSPPASIEQFVRAAEGSKVRVKTVLLATGGHNYGTWISEYPAAIGWLSQQLAGPQQAPSPKK</sequence>
<dbReference type="InterPro" id="IPR050583">
    <property type="entry name" value="Mycobacterial_A85_antigen"/>
</dbReference>
<name>A0ABW8CA81_9ACTN</name>
<keyword evidence="3" id="KW-1185">Reference proteome</keyword>
<dbReference type="SUPFAM" id="SSF53474">
    <property type="entry name" value="alpha/beta-Hydrolases"/>
    <property type="match status" value="1"/>
</dbReference>
<dbReference type="Proteomes" id="UP001614394">
    <property type="component" value="Unassembled WGS sequence"/>
</dbReference>
<dbReference type="InterPro" id="IPR029058">
    <property type="entry name" value="AB_hydrolase_fold"/>
</dbReference>
<evidence type="ECO:0000256" key="1">
    <source>
        <dbReference type="SAM" id="Phobius"/>
    </source>
</evidence>
<comment type="caution">
    <text evidence="2">The sequence shown here is derived from an EMBL/GenBank/DDBJ whole genome shotgun (WGS) entry which is preliminary data.</text>
</comment>
<dbReference type="PANTHER" id="PTHR48098">
    <property type="entry name" value="ENTEROCHELIN ESTERASE-RELATED"/>
    <property type="match status" value="1"/>
</dbReference>
<keyword evidence="2" id="KW-0378">Hydrolase</keyword>
<dbReference type="EMBL" id="JBITYG010000007">
    <property type="protein sequence ID" value="MFI9103344.1"/>
    <property type="molecule type" value="Genomic_DNA"/>
</dbReference>
<dbReference type="Gene3D" id="3.40.50.1820">
    <property type="entry name" value="alpha/beta hydrolase"/>
    <property type="match status" value="1"/>
</dbReference>
<dbReference type="GO" id="GO:0016787">
    <property type="term" value="F:hydrolase activity"/>
    <property type="evidence" value="ECO:0007669"/>
    <property type="project" value="UniProtKB-KW"/>
</dbReference>
<dbReference type="Pfam" id="PF00756">
    <property type="entry name" value="Esterase"/>
    <property type="match status" value="1"/>
</dbReference>
<keyword evidence="1" id="KW-1133">Transmembrane helix</keyword>
<gene>
    <name evidence="2" type="ORF">ACIGXA_22760</name>
</gene>
<feature type="transmembrane region" description="Helical" evidence="1">
    <location>
        <begin position="6"/>
        <end position="27"/>
    </location>
</feature>
<dbReference type="RefSeq" id="WP_399652277.1">
    <property type="nucleotide sequence ID" value="NZ_JBITYG010000007.1"/>
</dbReference>
<accession>A0ABW8CA81</accession>
<evidence type="ECO:0000313" key="3">
    <source>
        <dbReference type="Proteomes" id="UP001614394"/>
    </source>
</evidence>
<feature type="transmembrane region" description="Helical" evidence="1">
    <location>
        <begin position="39"/>
        <end position="60"/>
    </location>
</feature>
<protein>
    <submittedName>
        <fullName evidence="2">Alpha/beta hydrolase</fullName>
    </submittedName>
</protein>
<reference evidence="2 3" key="1">
    <citation type="submission" date="2024-10" db="EMBL/GenBank/DDBJ databases">
        <title>The Natural Products Discovery Center: Release of the First 8490 Sequenced Strains for Exploring Actinobacteria Biosynthetic Diversity.</title>
        <authorList>
            <person name="Kalkreuter E."/>
            <person name="Kautsar S.A."/>
            <person name="Yang D."/>
            <person name="Bader C.D."/>
            <person name="Teijaro C.N."/>
            <person name="Fluegel L."/>
            <person name="Davis C.M."/>
            <person name="Simpson J.R."/>
            <person name="Lauterbach L."/>
            <person name="Steele A.D."/>
            <person name="Gui C."/>
            <person name="Meng S."/>
            <person name="Li G."/>
            <person name="Viehrig K."/>
            <person name="Ye F."/>
            <person name="Su P."/>
            <person name="Kiefer A.F."/>
            <person name="Nichols A."/>
            <person name="Cepeda A.J."/>
            <person name="Yan W."/>
            <person name="Fan B."/>
            <person name="Jiang Y."/>
            <person name="Adhikari A."/>
            <person name="Zheng C.-J."/>
            <person name="Schuster L."/>
            <person name="Cowan T.M."/>
            <person name="Smanski M.J."/>
            <person name="Chevrette M.G."/>
            <person name="De Carvalho L.P.S."/>
            <person name="Shen B."/>
        </authorList>
    </citation>
    <scope>NUCLEOTIDE SEQUENCE [LARGE SCALE GENOMIC DNA]</scope>
    <source>
        <strain evidence="2 3">NPDC053399</strain>
    </source>
</reference>
<evidence type="ECO:0000313" key="2">
    <source>
        <dbReference type="EMBL" id="MFI9103344.1"/>
    </source>
</evidence>
<keyword evidence="1" id="KW-0472">Membrane</keyword>
<organism evidence="2 3">
    <name type="scientific">Streptomyces fildesensis</name>
    <dbReference type="NCBI Taxonomy" id="375757"/>
    <lineage>
        <taxon>Bacteria</taxon>
        <taxon>Bacillati</taxon>
        <taxon>Actinomycetota</taxon>
        <taxon>Actinomycetes</taxon>
        <taxon>Kitasatosporales</taxon>
        <taxon>Streptomycetaceae</taxon>
        <taxon>Streptomyces</taxon>
    </lineage>
</organism>
<dbReference type="InterPro" id="IPR000801">
    <property type="entry name" value="Esterase-like"/>
</dbReference>
<proteinExistence type="predicted"/>
<keyword evidence="1" id="KW-0812">Transmembrane</keyword>